<dbReference type="AlphaFoldDB" id="A0A4Z0H118"/>
<protein>
    <submittedName>
        <fullName evidence="1">Uncharacterized protein</fullName>
    </submittedName>
</protein>
<evidence type="ECO:0000313" key="2">
    <source>
        <dbReference type="Proteomes" id="UP000297982"/>
    </source>
</evidence>
<organism evidence="1 2">
    <name type="scientific">Halobacillus salinus</name>
    <dbReference type="NCBI Taxonomy" id="192814"/>
    <lineage>
        <taxon>Bacteria</taxon>
        <taxon>Bacillati</taxon>
        <taxon>Bacillota</taxon>
        <taxon>Bacilli</taxon>
        <taxon>Bacillales</taxon>
        <taxon>Bacillaceae</taxon>
        <taxon>Halobacillus</taxon>
    </lineage>
</organism>
<accession>A0A4Z0H118</accession>
<proteinExistence type="predicted"/>
<comment type="caution">
    <text evidence="1">The sequence shown here is derived from an EMBL/GenBank/DDBJ whole genome shotgun (WGS) entry which is preliminary data.</text>
</comment>
<dbReference type="Proteomes" id="UP000297982">
    <property type="component" value="Unassembled WGS sequence"/>
</dbReference>
<sequence length="59" mass="7098">MPYNKLSDKNLICLHNFFLTHIHQGTLSAIMFNEVKLLEAIARKRGILLFSFWYRPRYK</sequence>
<keyword evidence="2" id="KW-1185">Reference proteome</keyword>
<gene>
    <name evidence="1" type="ORF">E4663_00790</name>
</gene>
<evidence type="ECO:0000313" key="1">
    <source>
        <dbReference type="EMBL" id="TGB03574.1"/>
    </source>
</evidence>
<name>A0A4Z0H118_9BACI</name>
<reference evidence="1 2" key="1">
    <citation type="journal article" date="2003" name="Int. J. Syst. Evol. Microbiol.">
        <title>Halobacillus salinus sp. nov., isolated from a salt lake on the coast of the East Sea in Korea.</title>
        <authorList>
            <person name="Yoon J.H."/>
            <person name="Kang K.H."/>
            <person name="Park Y.H."/>
        </authorList>
    </citation>
    <scope>NUCLEOTIDE SEQUENCE [LARGE SCALE GENOMIC DNA]</scope>
    <source>
        <strain evidence="1 2">HSL-3</strain>
    </source>
</reference>
<dbReference type="EMBL" id="SRJC01000001">
    <property type="protein sequence ID" value="TGB03574.1"/>
    <property type="molecule type" value="Genomic_DNA"/>
</dbReference>
<dbReference type="RefSeq" id="WP_135326305.1">
    <property type="nucleotide sequence ID" value="NZ_SRJC01000001.1"/>
</dbReference>